<keyword evidence="2" id="KW-1185">Reference proteome</keyword>
<gene>
    <name evidence="1" type="ORF">FA95DRAFT_1571177</name>
</gene>
<sequence>MSTGKTSPAPPYTPAAVGDCQVLNNPPRTVAATASGDEVASVAIVQLPRDSDFFFEDDSMKVFERMTQLRSRAICTGCTPITLSSIQRLPSSKQSSESSSTILLPMTTFEFKTLLRFFYDGPFFVDTMTLEACVAILSVAHVLAYAEKLKVRAEGVTHALQAVICREYPLDPVEIDKLSSVTVWRISRAREQRIRERTPLVNDQSLRQILGIFKVTHSSVSYLLLPEDRWVY</sequence>
<accession>A0ACB8S066</accession>
<evidence type="ECO:0000313" key="2">
    <source>
        <dbReference type="Proteomes" id="UP000814033"/>
    </source>
</evidence>
<protein>
    <submittedName>
        <fullName evidence="1">Uncharacterized protein</fullName>
    </submittedName>
</protein>
<reference evidence="1" key="2">
    <citation type="journal article" date="2022" name="New Phytol.">
        <title>Evolutionary transition to the ectomycorrhizal habit in the genomes of a hyperdiverse lineage of mushroom-forming fungi.</title>
        <authorList>
            <person name="Looney B."/>
            <person name="Miyauchi S."/>
            <person name="Morin E."/>
            <person name="Drula E."/>
            <person name="Courty P.E."/>
            <person name="Kohler A."/>
            <person name="Kuo A."/>
            <person name="LaButti K."/>
            <person name="Pangilinan J."/>
            <person name="Lipzen A."/>
            <person name="Riley R."/>
            <person name="Andreopoulos W."/>
            <person name="He G."/>
            <person name="Johnson J."/>
            <person name="Nolan M."/>
            <person name="Tritt A."/>
            <person name="Barry K.W."/>
            <person name="Grigoriev I.V."/>
            <person name="Nagy L.G."/>
            <person name="Hibbett D."/>
            <person name="Henrissat B."/>
            <person name="Matheny P.B."/>
            <person name="Labbe J."/>
            <person name="Martin F.M."/>
        </authorList>
    </citation>
    <scope>NUCLEOTIDE SEQUENCE</scope>
    <source>
        <strain evidence="1">FP105234-sp</strain>
    </source>
</reference>
<name>A0ACB8S066_9AGAM</name>
<proteinExistence type="predicted"/>
<dbReference type="EMBL" id="MU275872">
    <property type="protein sequence ID" value="KAI0049491.1"/>
    <property type="molecule type" value="Genomic_DNA"/>
</dbReference>
<organism evidence="1 2">
    <name type="scientific">Auriscalpium vulgare</name>
    <dbReference type="NCBI Taxonomy" id="40419"/>
    <lineage>
        <taxon>Eukaryota</taxon>
        <taxon>Fungi</taxon>
        <taxon>Dikarya</taxon>
        <taxon>Basidiomycota</taxon>
        <taxon>Agaricomycotina</taxon>
        <taxon>Agaricomycetes</taxon>
        <taxon>Russulales</taxon>
        <taxon>Auriscalpiaceae</taxon>
        <taxon>Auriscalpium</taxon>
    </lineage>
</organism>
<dbReference type="Proteomes" id="UP000814033">
    <property type="component" value="Unassembled WGS sequence"/>
</dbReference>
<evidence type="ECO:0000313" key="1">
    <source>
        <dbReference type="EMBL" id="KAI0049491.1"/>
    </source>
</evidence>
<reference evidence="1" key="1">
    <citation type="submission" date="2021-02" db="EMBL/GenBank/DDBJ databases">
        <authorList>
            <consortium name="DOE Joint Genome Institute"/>
            <person name="Ahrendt S."/>
            <person name="Looney B.P."/>
            <person name="Miyauchi S."/>
            <person name="Morin E."/>
            <person name="Drula E."/>
            <person name="Courty P.E."/>
            <person name="Chicoki N."/>
            <person name="Fauchery L."/>
            <person name="Kohler A."/>
            <person name="Kuo A."/>
            <person name="Labutti K."/>
            <person name="Pangilinan J."/>
            <person name="Lipzen A."/>
            <person name="Riley R."/>
            <person name="Andreopoulos W."/>
            <person name="He G."/>
            <person name="Johnson J."/>
            <person name="Barry K.W."/>
            <person name="Grigoriev I.V."/>
            <person name="Nagy L."/>
            <person name="Hibbett D."/>
            <person name="Henrissat B."/>
            <person name="Matheny P.B."/>
            <person name="Labbe J."/>
            <person name="Martin F."/>
        </authorList>
    </citation>
    <scope>NUCLEOTIDE SEQUENCE</scope>
    <source>
        <strain evidence="1">FP105234-sp</strain>
    </source>
</reference>
<comment type="caution">
    <text evidence="1">The sequence shown here is derived from an EMBL/GenBank/DDBJ whole genome shotgun (WGS) entry which is preliminary data.</text>
</comment>